<reference evidence="2" key="2">
    <citation type="submission" date="2016-06" db="EMBL/GenBank/DDBJ databases">
        <authorList>
            <person name="Nicholson A.C."/>
        </authorList>
    </citation>
    <scope>NUCLEOTIDE SEQUENCE [LARGE SCALE GENOMIC DNA]</scope>
    <source>
        <strain evidence="2">E6809</strain>
    </source>
</reference>
<organism evidence="2">
    <name type="scientific">Elizabethkingia anophelis</name>
    <dbReference type="NCBI Taxonomy" id="1117645"/>
    <lineage>
        <taxon>Bacteria</taxon>
        <taxon>Pseudomonadati</taxon>
        <taxon>Bacteroidota</taxon>
        <taxon>Flavobacteriia</taxon>
        <taxon>Flavobacteriales</taxon>
        <taxon>Weeksellaceae</taxon>
        <taxon>Elizabethkingia</taxon>
    </lineage>
</organism>
<dbReference type="AlphaFoldDB" id="A0A494JCB3"/>
<dbReference type="RefSeq" id="WP_078719815.1">
    <property type="nucleotide sequence ID" value="NZ_CP014339.1"/>
</dbReference>
<dbReference type="EMBL" id="CP014339">
    <property type="protein sequence ID" value="AQX52453.1"/>
    <property type="molecule type" value="Genomic_DNA"/>
</dbReference>
<reference evidence="1 3" key="1">
    <citation type="submission" date="2016-02" db="EMBL/GenBank/DDBJ databases">
        <authorList>
            <person name="Nicholson A.C."/>
            <person name="Humrighouse B.W."/>
            <person name="Loparev V."/>
            <person name="Emery B."/>
            <person name="Graziano J."/>
            <person name="McQuiston J.R."/>
        </authorList>
    </citation>
    <scope>NUCLEOTIDE SEQUENCE [LARGE SCALE GENOMIC DNA]</scope>
    <source>
        <strain evidence="1 3">E6809</strain>
    </source>
</reference>
<dbReference type="EMBL" id="MAHS01000002">
    <property type="protein sequence ID" value="OPB52788.1"/>
    <property type="molecule type" value="Genomic_DNA"/>
</dbReference>
<gene>
    <name evidence="1" type="ORF">AYC66_17990</name>
    <name evidence="2" type="ORF">BAY09_18090</name>
</gene>
<dbReference type="Gene3D" id="1.10.30.50">
    <property type="match status" value="1"/>
</dbReference>
<protein>
    <submittedName>
        <fullName evidence="2">Uncharacterized protein</fullName>
    </submittedName>
</protein>
<evidence type="ECO:0000313" key="1">
    <source>
        <dbReference type="EMBL" id="AQX52453.1"/>
    </source>
</evidence>
<proteinExistence type="predicted"/>
<dbReference type="Proteomes" id="UP000189738">
    <property type="component" value="Chromosome"/>
</dbReference>
<evidence type="ECO:0000313" key="2">
    <source>
        <dbReference type="EMBL" id="OPB52788.1"/>
    </source>
</evidence>
<sequence length="90" mass="10794">MQKHTKVYLAFFNPHNPEWIACEICNNQAVDIHHIERQGEHGKKRKDEQDRIENLIAVCRKCHDLAHANKFTKDYLREIHQKKINMYANK</sequence>
<accession>A0A494JCB3</accession>
<name>A0A494JCB3_9FLAO</name>
<evidence type="ECO:0000313" key="3">
    <source>
        <dbReference type="Proteomes" id="UP000189738"/>
    </source>
</evidence>